<dbReference type="AlphaFoldDB" id="A0AA37S871"/>
<dbReference type="Proteomes" id="UP001161389">
    <property type="component" value="Unassembled WGS sequence"/>
</dbReference>
<accession>A0AA37S871</accession>
<organism evidence="2 3">
    <name type="scientific">Litoribrevibacter albus</name>
    <dbReference type="NCBI Taxonomy" id="1473156"/>
    <lineage>
        <taxon>Bacteria</taxon>
        <taxon>Pseudomonadati</taxon>
        <taxon>Pseudomonadota</taxon>
        <taxon>Gammaproteobacteria</taxon>
        <taxon>Oceanospirillales</taxon>
        <taxon>Oceanospirillaceae</taxon>
        <taxon>Litoribrevibacter</taxon>
    </lineage>
</organism>
<evidence type="ECO:0000256" key="1">
    <source>
        <dbReference type="SAM" id="MobiDB-lite"/>
    </source>
</evidence>
<sequence>MSFAIKSNHHRQLIKLLQQHQRGKLRPQWSHKSDDHLDNQFSGNELTNQLDQRKTLSGLMRDSDHNLLIL</sequence>
<feature type="region of interest" description="Disordered" evidence="1">
    <location>
        <begin position="24"/>
        <end position="46"/>
    </location>
</feature>
<comment type="caution">
    <text evidence="2">The sequence shown here is derived from an EMBL/GenBank/DDBJ whole genome shotgun (WGS) entry which is preliminary data.</text>
</comment>
<evidence type="ECO:0000313" key="3">
    <source>
        <dbReference type="Proteomes" id="UP001161389"/>
    </source>
</evidence>
<protein>
    <submittedName>
        <fullName evidence="2">Uncharacterized protein</fullName>
    </submittedName>
</protein>
<name>A0AA37S871_9GAMM</name>
<gene>
    <name evidence="2" type="ORF">GCM10007876_02710</name>
</gene>
<dbReference type="EMBL" id="BSNM01000002">
    <property type="protein sequence ID" value="GLQ29793.1"/>
    <property type="molecule type" value="Genomic_DNA"/>
</dbReference>
<keyword evidence="3" id="KW-1185">Reference proteome</keyword>
<evidence type="ECO:0000313" key="2">
    <source>
        <dbReference type="EMBL" id="GLQ29793.1"/>
    </source>
</evidence>
<reference evidence="2" key="2">
    <citation type="submission" date="2023-01" db="EMBL/GenBank/DDBJ databases">
        <title>Draft genome sequence of Litoribrevibacter albus strain NBRC 110071.</title>
        <authorList>
            <person name="Sun Q."/>
            <person name="Mori K."/>
        </authorList>
    </citation>
    <scope>NUCLEOTIDE SEQUENCE</scope>
    <source>
        <strain evidence="2">NBRC 110071</strain>
    </source>
</reference>
<dbReference type="RefSeq" id="WP_284377869.1">
    <property type="nucleotide sequence ID" value="NZ_BSNM01000002.1"/>
</dbReference>
<reference evidence="2" key="1">
    <citation type="journal article" date="2014" name="Int. J. Syst. Evol. Microbiol.">
        <title>Complete genome sequence of Corynebacterium casei LMG S-19264T (=DSM 44701T), isolated from a smear-ripened cheese.</title>
        <authorList>
            <consortium name="US DOE Joint Genome Institute (JGI-PGF)"/>
            <person name="Walter F."/>
            <person name="Albersmeier A."/>
            <person name="Kalinowski J."/>
            <person name="Ruckert C."/>
        </authorList>
    </citation>
    <scope>NUCLEOTIDE SEQUENCE</scope>
    <source>
        <strain evidence="2">NBRC 110071</strain>
    </source>
</reference>
<proteinExistence type="predicted"/>